<accession>A0A1I0TQ38</accession>
<evidence type="ECO:0000313" key="2">
    <source>
        <dbReference type="Proteomes" id="UP000182054"/>
    </source>
</evidence>
<protein>
    <recommendedName>
        <fullName evidence="3">Phosphodiesterase</fullName>
    </recommendedName>
</protein>
<dbReference type="RefSeq" id="WP_074922181.1">
    <property type="nucleotide sequence ID" value="NZ_FOJN01000008.1"/>
</dbReference>
<reference evidence="1 2" key="1">
    <citation type="submission" date="2016-10" db="EMBL/GenBank/DDBJ databases">
        <authorList>
            <person name="de Groot N.N."/>
        </authorList>
    </citation>
    <scope>NUCLEOTIDE SEQUENCE [LARGE SCALE GENOMIC DNA]</scope>
    <source>
        <strain evidence="1 2">DSM 44908</strain>
    </source>
</reference>
<dbReference type="OrthoDB" id="3368165at2"/>
<dbReference type="EMBL" id="FOJN01000008">
    <property type="protein sequence ID" value="SFA53860.1"/>
    <property type="molecule type" value="Genomic_DNA"/>
</dbReference>
<name>A0A1I0TQ38_9NOCA</name>
<proteinExistence type="predicted"/>
<sequence length="225" mass="23663">MTSLPARLLAIPFGVGSALRRAKLFHPDGAVLHGRLVRTAPVGRGLPLEDDDVLVRLSRAIGLPSPIPDVPGFAMRIPAAGSDTGSWDVLLAGAGRDVVTRSLPLPAASFASASFSSLMPLAHGGRHWWVSARFAGGPDTLDPAEAAAGLATGPITVVLEQAAGTGPREPLAEVILDRAEKEDGVDPSFDPIVNTPRAVRPSPEWLRELRVRAYRDSRLGRGVGE</sequence>
<dbReference type="AlphaFoldDB" id="A0A1I0TQ38"/>
<gene>
    <name evidence="1" type="ORF">SAMN05444374_108150</name>
</gene>
<evidence type="ECO:0008006" key="3">
    <source>
        <dbReference type="Google" id="ProtNLM"/>
    </source>
</evidence>
<dbReference type="Proteomes" id="UP000182054">
    <property type="component" value="Unassembled WGS sequence"/>
</dbReference>
<evidence type="ECO:0000313" key="1">
    <source>
        <dbReference type="EMBL" id="SFA53860.1"/>
    </source>
</evidence>
<dbReference type="GeneID" id="85486245"/>
<organism evidence="1 2">
    <name type="scientific">Rhodococcoides kroppenstedtii</name>
    <dbReference type="NCBI Taxonomy" id="293050"/>
    <lineage>
        <taxon>Bacteria</taxon>
        <taxon>Bacillati</taxon>
        <taxon>Actinomycetota</taxon>
        <taxon>Actinomycetes</taxon>
        <taxon>Mycobacteriales</taxon>
        <taxon>Nocardiaceae</taxon>
        <taxon>Rhodococcoides</taxon>
    </lineage>
</organism>